<gene>
    <name evidence="1" type="ORF">AXE76_00430</name>
</gene>
<keyword evidence="2" id="KW-1185">Reference proteome</keyword>
<dbReference type="Pfam" id="PF20486">
    <property type="entry name" value="DUF6725"/>
    <property type="match status" value="1"/>
</dbReference>
<protein>
    <submittedName>
        <fullName evidence="1">Uncharacterized protein</fullName>
    </submittedName>
</protein>
<organism evidence="1 2">
    <name type="scientific">Gardnerella vaginalis</name>
    <dbReference type="NCBI Taxonomy" id="2702"/>
    <lineage>
        <taxon>Bacteria</taxon>
        <taxon>Bacillati</taxon>
        <taxon>Actinomycetota</taxon>
        <taxon>Actinomycetes</taxon>
        <taxon>Bifidobacteriales</taxon>
        <taxon>Bifidobacteriaceae</taxon>
        <taxon>Gardnerella</taxon>
    </lineage>
</organism>
<dbReference type="InterPro" id="IPR046571">
    <property type="entry name" value="DUF6725"/>
</dbReference>
<sequence length="97" mass="11177">METRIKNLTTLPQRIPAGTRIVVRTYKIIEENNDGKQKIEYHDAIGHVLEWDGETLHLLRDPAANGTRAAEEMFIDANTIARLKPMPERKFQKPLKI</sequence>
<evidence type="ECO:0000313" key="1">
    <source>
        <dbReference type="EMBL" id="RFD74723.1"/>
    </source>
</evidence>
<accession>A0A3E1IPP1</accession>
<name>A0A3E1IPP1_GARVA</name>
<reference evidence="1 2" key="1">
    <citation type="submission" date="2016-02" db="EMBL/GenBank/DDBJ databases">
        <title>Gardnerella vaginalis Subgroups Defined by cpn60 Sequencing and Sialidase Activity in Isolates from Canada, Belgium and Kenya.</title>
        <authorList>
            <person name="Schellenberg J."/>
            <person name="Paramel Jayaprakash T."/>
            <person name="Withana Gamage N."/>
            <person name="Patterson M.H."/>
            <person name="Vaneechoutte M."/>
            <person name="Hill J.E."/>
        </authorList>
    </citation>
    <scope>NUCLEOTIDE SEQUENCE [LARGE SCALE GENOMIC DNA]</scope>
    <source>
        <strain evidence="1 2">N160</strain>
    </source>
</reference>
<comment type="caution">
    <text evidence="1">The sequence shown here is derived from an EMBL/GenBank/DDBJ whole genome shotgun (WGS) entry which is preliminary data.</text>
</comment>
<dbReference type="AlphaFoldDB" id="A0A3E1IPP1"/>
<dbReference type="Proteomes" id="UP000258888">
    <property type="component" value="Unassembled WGS sequence"/>
</dbReference>
<dbReference type="RefSeq" id="WP_116793885.1">
    <property type="nucleotide sequence ID" value="NZ_LSLH01000001.1"/>
</dbReference>
<proteinExistence type="predicted"/>
<evidence type="ECO:0000313" key="2">
    <source>
        <dbReference type="Proteomes" id="UP000258888"/>
    </source>
</evidence>
<dbReference type="EMBL" id="LSLH01000001">
    <property type="protein sequence ID" value="RFD74723.1"/>
    <property type="molecule type" value="Genomic_DNA"/>
</dbReference>